<dbReference type="Proteomes" id="UP001556367">
    <property type="component" value="Unassembled WGS sequence"/>
</dbReference>
<dbReference type="Gene3D" id="3.40.50.1010">
    <property type="entry name" value="5'-nuclease"/>
    <property type="match status" value="1"/>
</dbReference>
<feature type="domain" description="NYN" evidence="2">
    <location>
        <begin position="15"/>
        <end position="156"/>
    </location>
</feature>
<feature type="region of interest" description="Disordered" evidence="1">
    <location>
        <begin position="413"/>
        <end position="435"/>
    </location>
</feature>
<dbReference type="CDD" id="cd10910">
    <property type="entry name" value="PIN_limkain_b1_N_like"/>
    <property type="match status" value="1"/>
</dbReference>
<feature type="compositionally biased region" description="Polar residues" evidence="1">
    <location>
        <begin position="253"/>
        <end position="272"/>
    </location>
</feature>
<sequence length="666" mass="71763">MWQPPSPSPATSQDVAIFWDYENCHAPSSISGYDVVKNIRAVAHTFGAVKLFKAYLELSKQVISDRLLSLRSELQSSGVSLTDCPHNGRKDVADQMIMVDMLTFAIDQPAPATIILISGDRDFAYAASVLRLRRYQVVVISMPNPGAHASLKAQASMCLDWNVHIMGKLESNSSQSTPRVGADFQPPSFLRAKSQTGRPSPLSAMPGRPRSNSFTTPALPSISLQETRHKRELGGSWDSRTGLIGDFQLPQWPANNGASTSTDKLMQSSQPNRELARGMNVASTSYNPILGSASAGTTEEPTAPNAEHANAIPPAPESFVSSELHSGTVHADHGDEGFADPYPVAHVDPSPTNISDFATVSQHPARGYLPPLEEHPGTTPVFQGSDTSSSSTNPVVNGAVACTDRLDPNDIVNAPFTPESSEESGSIGNPSVELESPSALHPSIVLSPSFSGTEDLPSSMLLPALFNPKKPPAKFQVLVDVLRSRREEFPTRSSVEAEVLSVDPLAVAKASLCSYAQYAGSAEAQCVVQMGRTGDHLWISLRDEYKCPWNDDGQVHCAPPLIKPNVPAPEIVKPKVTTNKNALASLPRHFRVLVEVLRTKHLSGLKRPLRSQIGYELLQVDAGLYKKAGFQKFTQFAAKAEQDGIVTLGGQDGGAWIMLNAKWRGS</sequence>
<name>A0ABR3IV39_9AGAR</name>
<dbReference type="InterPro" id="IPR024768">
    <property type="entry name" value="Marf1"/>
</dbReference>
<dbReference type="EMBL" id="JASNQZ010000015">
    <property type="protein sequence ID" value="KAL0947153.1"/>
    <property type="molecule type" value="Genomic_DNA"/>
</dbReference>
<dbReference type="Pfam" id="PF01936">
    <property type="entry name" value="NYN"/>
    <property type="match status" value="1"/>
</dbReference>
<evidence type="ECO:0000313" key="3">
    <source>
        <dbReference type="EMBL" id="KAL0947153.1"/>
    </source>
</evidence>
<reference evidence="4" key="1">
    <citation type="submission" date="2024-06" db="EMBL/GenBank/DDBJ databases">
        <title>Multi-omics analyses provide insights into the biosynthesis of the anticancer antibiotic pleurotin in Hohenbuehelia grisea.</title>
        <authorList>
            <person name="Weaver J.A."/>
            <person name="Alberti F."/>
        </authorList>
    </citation>
    <scope>NUCLEOTIDE SEQUENCE [LARGE SCALE GENOMIC DNA]</scope>
    <source>
        <strain evidence="4">T-177</strain>
    </source>
</reference>
<organism evidence="3 4">
    <name type="scientific">Hohenbuehelia grisea</name>
    <dbReference type="NCBI Taxonomy" id="104357"/>
    <lineage>
        <taxon>Eukaryota</taxon>
        <taxon>Fungi</taxon>
        <taxon>Dikarya</taxon>
        <taxon>Basidiomycota</taxon>
        <taxon>Agaricomycotina</taxon>
        <taxon>Agaricomycetes</taxon>
        <taxon>Agaricomycetidae</taxon>
        <taxon>Agaricales</taxon>
        <taxon>Pleurotineae</taxon>
        <taxon>Pleurotaceae</taxon>
        <taxon>Hohenbuehelia</taxon>
    </lineage>
</organism>
<dbReference type="PANTHER" id="PTHR14379:SF3">
    <property type="entry name" value="MEIOSIS REGULATOR AND MRNA STABILITY FACTOR 1"/>
    <property type="match status" value="1"/>
</dbReference>
<feature type="compositionally biased region" description="Polar residues" evidence="1">
    <location>
        <begin position="210"/>
        <end position="225"/>
    </location>
</feature>
<gene>
    <name evidence="3" type="ORF">HGRIS_013280</name>
</gene>
<feature type="region of interest" description="Disordered" evidence="1">
    <location>
        <begin position="250"/>
        <end position="274"/>
    </location>
</feature>
<feature type="region of interest" description="Disordered" evidence="1">
    <location>
        <begin position="287"/>
        <end position="357"/>
    </location>
</feature>
<dbReference type="InterPro" id="IPR021139">
    <property type="entry name" value="NYN"/>
</dbReference>
<comment type="caution">
    <text evidence="3">The sequence shown here is derived from an EMBL/GenBank/DDBJ whole genome shotgun (WGS) entry which is preliminary data.</text>
</comment>
<keyword evidence="4" id="KW-1185">Reference proteome</keyword>
<protein>
    <recommendedName>
        <fullName evidence="2">NYN domain-containing protein</fullName>
    </recommendedName>
</protein>
<accession>A0ABR3IV39</accession>
<evidence type="ECO:0000256" key="1">
    <source>
        <dbReference type="SAM" id="MobiDB-lite"/>
    </source>
</evidence>
<feature type="compositionally biased region" description="Polar residues" evidence="1">
    <location>
        <begin position="380"/>
        <end position="395"/>
    </location>
</feature>
<evidence type="ECO:0000259" key="2">
    <source>
        <dbReference type="Pfam" id="PF01936"/>
    </source>
</evidence>
<feature type="region of interest" description="Disordered" evidence="1">
    <location>
        <begin position="170"/>
        <end position="229"/>
    </location>
</feature>
<evidence type="ECO:0000313" key="4">
    <source>
        <dbReference type="Proteomes" id="UP001556367"/>
    </source>
</evidence>
<feature type="region of interest" description="Disordered" evidence="1">
    <location>
        <begin position="370"/>
        <end position="396"/>
    </location>
</feature>
<proteinExistence type="predicted"/>
<dbReference type="PANTHER" id="PTHR14379">
    <property type="entry name" value="LIMKAIN B LKAP"/>
    <property type="match status" value="1"/>
</dbReference>